<dbReference type="Proteomes" id="UP000094527">
    <property type="component" value="Unassembled WGS sequence"/>
</dbReference>
<sequence>MSVKIIPTGSPVEAQLLSVDDGRNCKCRKHDRKNKPGKNLANGISVKKESLTIDLGPLLKKETVRDTQNPLAVFINCGSVPVEERRYWDITVINSDRMRKGQQYKTIRIDETNEEKATQKHGGAFKILTYLKNDMTVPLPAVKERDSNGTCSNSKTKTQYDNKKLTFRVLFLPPLPNLVYSKNFLLWIDHVPLKLKLRGFSLGPSVCLNRSLINFGAIYFGNKGKRVLELHNHSLAVARFQFQTDNIRSAFKLCPTIGEIHPFSTLKVEVTFQPCAPRSFYKRMYCLIHHQEPLVIDFVGISVPRPRFLPAPISFGVKMEHTLALPFPTDTFADFTDGDQRWGVRFEFQRIDFGYRDPESVYPDQNSGISIRAVSCVPYETMLEWSPDPSKVFTITPTSSLLAPNDSYSFSVNFKPNFPGAFYDATLECYVYPVKDAWEELGPPWNFKFPEHELLALISNKDLSKVEANSAIMTNLSSAATNRNIPGHINSHKNVPEKKKTDTKSSTDTSQKIDTLMHPHSVKGSESKSVDSTRKLTDMGSKDVPQKHDDTNQQVAEQYSEHGYFMKVKMTRLNEGQETEFMVTPVTQKINLYELPDVLLADEEINRHLHRSHMSTDLVCGLQQNEQGLESEHEHSQGDGSAEHHTHASSTSDEHHRASYGSDHRHSKKHDTATMIPSIHPSKLILPGNDEGDTTAAVIVLDSIKRIALPMCITLKVTGHTFTPQRVPFIPNVSFPPKAVMYASTPNSPVGRTFLIKNLSDLPCFYDLEPLDLADAFRVRPFVGLIHGNQHEILVTRMIPKLNYSAMYKADIGVTFNLQDNCMVGLYGYCEIPYLGIRVLYESSARGNEVVCPITIAGCITYTFVELQNPTGFHYTFWIEPADVEEEDWMIISPKPSSGFIAPNETIPISWKFAPRTDGMYYLFWRFCFDVHRTCSPKDDSLGYYEFIIPFTGVAKTSYLKADPSNLDFDMIQIFDTKSKTTIVRNDGECPVNAHFILHHEQWLTNFPPEIVSIHPTRVQLKPQESAAVTVTVRPSRMNLQHFYVIYNLEFNDDDEFVQGVSMDVFEKHLIDITFLGDHTTFKFTDILMDSPWSIWDAQQCWSMFSLSLLNQLLTPYHHTVPEGTVPQVSSIAFRFPPAPVNSAPYVFKLHLSNVSELRGFWAVITKPPKGWKRHLQQKICGTCGTSEFKDDHFADSPDLASQIWAKKFNYNAANASKIPPTCNSRKDLSFFEITPTSGSLKSKESQVISIKYSFGTIGVHQVSVLLRIFPAIFVWIDLTGRTLDVHQPHIELMNKKHMSLHPMFWLYNGGNVVASFTVDLEPFEKLKDENFGHAVMECLTPKGDIQPQSWFPVRLKFSPLEYTHYMAPLIIYPSSDKTQLQAILYGSAAMNCSVSLRPSAMSETVRKFVLVDSGVPVTLSPSHVTVGHLVPTGHSVSRIVFLTNIHARNTMKYTWQNIPIEGGGMISFHPNFGRLAPKEEASCKIVIQAGNTPVVLSTMIACTIEDETATVIYEFVLNQWRDYMKNTQLRDSEQSSNEVAHKPEKPEIYNRLLAVSLYIGSVFGQYDNVQSKNDYVDASDREKSRIGLVAPLKRDADLSIESLTRLPFTFTGSRFCQSIICDMIWDMIQSPSFASFIRVATKRKAPLFEEYADAEMSSAFDAESNELQQEQAVIPLHSTSEILEKTVFNIMHEMAERYAHASTRNKWFDIPPVQPKAMVDVEKHKSLFRDQP</sequence>
<feature type="region of interest" description="Disordered" evidence="1">
    <location>
        <begin position="483"/>
        <end position="551"/>
    </location>
</feature>
<evidence type="ECO:0000259" key="2">
    <source>
        <dbReference type="Pfam" id="PF24291"/>
    </source>
</evidence>
<dbReference type="PANTHER" id="PTHR46127:SF1">
    <property type="entry name" value="CILIA- AND FLAGELLA-ASSOCIATED PROTEIN 65"/>
    <property type="match status" value="1"/>
</dbReference>
<dbReference type="Gene3D" id="2.60.40.10">
    <property type="entry name" value="Immunoglobulins"/>
    <property type="match status" value="2"/>
</dbReference>
<reference evidence="4 5" key="1">
    <citation type="journal article" date="2016" name="Genome Biol. Evol.">
        <title>Gene Family Evolution Reflects Adaptation to Soil Environmental Stressors in the Genome of the Collembolan Orchesella cincta.</title>
        <authorList>
            <person name="Faddeeva-Vakhrusheva A."/>
            <person name="Derks M.F."/>
            <person name="Anvar S.Y."/>
            <person name="Agamennone V."/>
            <person name="Suring W."/>
            <person name="Smit S."/>
            <person name="van Straalen N.M."/>
            <person name="Roelofs D."/>
        </authorList>
    </citation>
    <scope>NUCLEOTIDE SEQUENCE [LARGE SCALE GENOMIC DNA]</scope>
    <source>
        <tissue evidence="4">Mixed pool</tissue>
    </source>
</reference>
<feature type="region of interest" description="Disordered" evidence="1">
    <location>
        <begin position="626"/>
        <end position="687"/>
    </location>
</feature>
<dbReference type="PANTHER" id="PTHR46127">
    <property type="entry name" value="CILIA- AND FLAGELLA-ASSOCIATED PROTEIN 65"/>
    <property type="match status" value="1"/>
</dbReference>
<evidence type="ECO:0000313" key="5">
    <source>
        <dbReference type="Proteomes" id="UP000094527"/>
    </source>
</evidence>
<evidence type="ECO:0008006" key="6">
    <source>
        <dbReference type="Google" id="ProtNLM"/>
    </source>
</evidence>
<evidence type="ECO:0000313" key="4">
    <source>
        <dbReference type="EMBL" id="ODM96928.1"/>
    </source>
</evidence>
<evidence type="ECO:0000259" key="3">
    <source>
        <dbReference type="Pfam" id="PF24507"/>
    </source>
</evidence>
<protein>
    <recommendedName>
        <fullName evidence="6">Coiled-coil domain-containing protein</fullName>
    </recommendedName>
</protein>
<feature type="compositionally biased region" description="Basic and acidic residues" evidence="1">
    <location>
        <begin position="630"/>
        <end position="657"/>
    </location>
</feature>
<name>A0A1D2MVJ7_ORCCI</name>
<keyword evidence="5" id="KW-1185">Reference proteome</keyword>
<organism evidence="4 5">
    <name type="scientific">Orchesella cincta</name>
    <name type="common">Springtail</name>
    <name type="synonym">Podura cincta</name>
    <dbReference type="NCBI Taxonomy" id="48709"/>
    <lineage>
        <taxon>Eukaryota</taxon>
        <taxon>Metazoa</taxon>
        <taxon>Ecdysozoa</taxon>
        <taxon>Arthropoda</taxon>
        <taxon>Hexapoda</taxon>
        <taxon>Collembola</taxon>
        <taxon>Entomobryomorpha</taxon>
        <taxon>Entomobryoidea</taxon>
        <taxon>Orchesellidae</taxon>
        <taxon>Orchesellinae</taxon>
        <taxon>Orchesella</taxon>
    </lineage>
</organism>
<feature type="compositionally biased region" description="Basic and acidic residues" evidence="1">
    <location>
        <begin position="494"/>
        <end position="505"/>
    </location>
</feature>
<accession>A0A1D2MVJ7</accession>
<dbReference type="InterPro" id="IPR058536">
    <property type="entry name" value="Ig_CFAP65_4th"/>
</dbReference>
<gene>
    <name evidence="4" type="ORF">Ocin01_09743</name>
</gene>
<feature type="domain" description="CFAP65 fourth Ig-like" evidence="3">
    <location>
        <begin position="213"/>
        <end position="300"/>
    </location>
</feature>
<dbReference type="InterPro" id="IPR056305">
    <property type="entry name" value="Ig_CFAP65_10th"/>
</dbReference>
<dbReference type="InterPro" id="IPR052614">
    <property type="entry name" value="CFAP65"/>
</dbReference>
<dbReference type="Pfam" id="PF24507">
    <property type="entry name" value="Ig_CFAP65_4th"/>
    <property type="match status" value="1"/>
</dbReference>
<dbReference type="InterPro" id="IPR013783">
    <property type="entry name" value="Ig-like_fold"/>
</dbReference>
<proteinExistence type="predicted"/>
<dbReference type="EMBL" id="LJIJ01000486">
    <property type="protein sequence ID" value="ODM96928.1"/>
    <property type="molecule type" value="Genomic_DNA"/>
</dbReference>
<dbReference type="OrthoDB" id="415597at2759"/>
<feature type="domain" description="CFAP65 tenth Ig-like" evidence="2">
    <location>
        <begin position="1305"/>
        <end position="1374"/>
    </location>
</feature>
<dbReference type="Pfam" id="PF24291">
    <property type="entry name" value="Ig_CFAP65"/>
    <property type="match status" value="1"/>
</dbReference>
<evidence type="ECO:0000256" key="1">
    <source>
        <dbReference type="SAM" id="MobiDB-lite"/>
    </source>
</evidence>
<comment type="caution">
    <text evidence="4">The sequence shown here is derived from an EMBL/GenBank/DDBJ whole genome shotgun (WGS) entry which is preliminary data.</text>
</comment>
<dbReference type="STRING" id="48709.A0A1D2MVJ7"/>
<feature type="compositionally biased region" description="Basic and acidic residues" evidence="1">
    <location>
        <begin position="523"/>
        <end position="551"/>
    </location>
</feature>